<dbReference type="AlphaFoldDB" id="A0AAP0FZ75"/>
<reference evidence="2 3" key="1">
    <citation type="journal article" date="2022" name="Nat. Plants">
        <title>Genomes of leafy and leafless Platanthera orchids illuminate the evolution of mycoheterotrophy.</title>
        <authorList>
            <person name="Li M.H."/>
            <person name="Liu K.W."/>
            <person name="Li Z."/>
            <person name="Lu H.C."/>
            <person name="Ye Q.L."/>
            <person name="Zhang D."/>
            <person name="Wang J.Y."/>
            <person name="Li Y.F."/>
            <person name="Zhong Z.M."/>
            <person name="Liu X."/>
            <person name="Yu X."/>
            <person name="Liu D.K."/>
            <person name="Tu X.D."/>
            <person name="Liu B."/>
            <person name="Hao Y."/>
            <person name="Liao X.Y."/>
            <person name="Jiang Y.T."/>
            <person name="Sun W.H."/>
            <person name="Chen J."/>
            <person name="Chen Y.Q."/>
            <person name="Ai Y."/>
            <person name="Zhai J.W."/>
            <person name="Wu S.S."/>
            <person name="Zhou Z."/>
            <person name="Hsiao Y.Y."/>
            <person name="Wu W.L."/>
            <person name="Chen Y.Y."/>
            <person name="Lin Y.F."/>
            <person name="Hsu J.L."/>
            <person name="Li C.Y."/>
            <person name="Wang Z.W."/>
            <person name="Zhao X."/>
            <person name="Zhong W.Y."/>
            <person name="Ma X.K."/>
            <person name="Ma L."/>
            <person name="Huang J."/>
            <person name="Chen G.Z."/>
            <person name="Huang M.Z."/>
            <person name="Huang L."/>
            <person name="Peng D.H."/>
            <person name="Luo Y.B."/>
            <person name="Zou S.Q."/>
            <person name="Chen S.P."/>
            <person name="Lan S."/>
            <person name="Tsai W.C."/>
            <person name="Van de Peer Y."/>
            <person name="Liu Z.J."/>
        </authorList>
    </citation>
    <scope>NUCLEOTIDE SEQUENCE [LARGE SCALE GENOMIC DNA]</scope>
    <source>
        <strain evidence="2">Lor287</strain>
    </source>
</reference>
<evidence type="ECO:0000259" key="1">
    <source>
        <dbReference type="Pfam" id="PF14309"/>
    </source>
</evidence>
<evidence type="ECO:0000313" key="3">
    <source>
        <dbReference type="Proteomes" id="UP001418222"/>
    </source>
</evidence>
<proteinExistence type="predicted"/>
<dbReference type="Pfam" id="PF14309">
    <property type="entry name" value="DUF4378"/>
    <property type="match status" value="1"/>
</dbReference>
<organism evidence="2 3">
    <name type="scientific">Platanthera zijinensis</name>
    <dbReference type="NCBI Taxonomy" id="2320716"/>
    <lineage>
        <taxon>Eukaryota</taxon>
        <taxon>Viridiplantae</taxon>
        <taxon>Streptophyta</taxon>
        <taxon>Embryophyta</taxon>
        <taxon>Tracheophyta</taxon>
        <taxon>Spermatophyta</taxon>
        <taxon>Magnoliopsida</taxon>
        <taxon>Liliopsida</taxon>
        <taxon>Asparagales</taxon>
        <taxon>Orchidaceae</taxon>
        <taxon>Orchidoideae</taxon>
        <taxon>Orchideae</taxon>
        <taxon>Orchidinae</taxon>
        <taxon>Platanthera</taxon>
    </lineage>
</organism>
<dbReference type="PANTHER" id="PTHR47071:SF9">
    <property type="entry name" value="TRM32-LIKE PROTEIN (DUF3741)"/>
    <property type="match status" value="1"/>
</dbReference>
<evidence type="ECO:0000313" key="2">
    <source>
        <dbReference type="EMBL" id="KAK8926593.1"/>
    </source>
</evidence>
<dbReference type="InterPro" id="IPR025486">
    <property type="entry name" value="DUF4378"/>
</dbReference>
<protein>
    <recommendedName>
        <fullName evidence="1">DUF4378 domain-containing protein</fullName>
    </recommendedName>
</protein>
<sequence length="809" mass="90744">MAELLRVESSGMCGRRHDPRCVWSFFHIFTSYQRREPGRLLSYRGRTGDMQQHYSAGADIHIKTDVAGRNDVVRDKETNIIVEQGDRMNRSSGKARILNFITKKLLKRHKRKVGLSHSSSQLKRSISIHHSESDFNEMTSDSETSSAVELCLDDIDSPAINEHGSSIINGLHGSVDGKLRTLGSLNTGTDIGCRVRKLDEVGNQLLGEQMILKEKLFEARDALLKQKDTDPKGTTVEFSLRSKIFLDTLQLFNTNREALYNVCNGEISFLADSMQGLGSNKSLSTPSEISGNAGVLIPSSKKIENDSFIHQKPMPELADLPTNTFRVVPDIEVMHVCDELRKQRERKTVLSRLRGLKQRIKGVIAENRRERHRISMDGILHKLPSGRKLAGDEENHKLPEKVGSTSKRFKFDRAALDSSIRGTAPHSFQRSVSLAESLEKYSLLLDSISANDLRKAPERSKSNKECSALLQPKLLKNHGRMVSNPEFLRSYSYRKDVQRGVNLESQSAKNLTGSGSDDKLYRNLIILPAEETNACEQEGLMESSIMGNEVQPAVSNNISAPTVEISTTETKGCRREPGSTNILEEKSHWLNEQENPIEDPPNIMPENPSPISVLDSDMEEESISPLKFTAPAGSELQILPDDKANSLPAHADEKDIARFTYVKHILSNSGYDALCFETHDSPYEVSTSNHMLCDMPFEDQLIYDLIHEVIFEIYEHSTAPSPWLPHFHSKIRSMPTGSYLLDEVWAEIRRHLGSPEGFSTVVDDVFEQNFGKRDGWMNLYCDAECCGLLLEELILDDLVDEIILGSVGL</sequence>
<comment type="caution">
    <text evidence="2">The sequence shown here is derived from an EMBL/GenBank/DDBJ whole genome shotgun (WGS) entry which is preliminary data.</text>
</comment>
<dbReference type="PANTHER" id="PTHR47071">
    <property type="entry name" value="PROTEIN TRM32"/>
    <property type="match status" value="1"/>
</dbReference>
<keyword evidence="3" id="KW-1185">Reference proteome</keyword>
<name>A0AAP0FZ75_9ASPA</name>
<dbReference type="InterPro" id="IPR044257">
    <property type="entry name" value="TRM32-like"/>
</dbReference>
<gene>
    <name evidence="2" type="ORF">KSP39_PZI019037</name>
</gene>
<accession>A0AAP0FZ75</accession>
<dbReference type="EMBL" id="JBBWWQ010000016">
    <property type="protein sequence ID" value="KAK8926593.1"/>
    <property type="molecule type" value="Genomic_DNA"/>
</dbReference>
<dbReference type="Proteomes" id="UP001418222">
    <property type="component" value="Unassembled WGS sequence"/>
</dbReference>
<feature type="domain" description="DUF4378" evidence="1">
    <location>
        <begin position="659"/>
        <end position="801"/>
    </location>
</feature>